<gene>
    <name evidence="3" type="ORF">Z518_06121</name>
</gene>
<dbReference type="SUPFAM" id="SSF53383">
    <property type="entry name" value="PLP-dependent transferases"/>
    <property type="match status" value="1"/>
</dbReference>
<dbReference type="PANTHER" id="PTHR43092:SF2">
    <property type="entry name" value="HERCYNYLCYSTEINE SULFOXIDE LYASE"/>
    <property type="match status" value="1"/>
</dbReference>
<dbReference type="PANTHER" id="PTHR43092">
    <property type="entry name" value="L-CYSTEINE DESULFHYDRASE"/>
    <property type="match status" value="1"/>
</dbReference>
<organism evidence="3 4">
    <name type="scientific">Rhinocladiella mackenziei CBS 650.93</name>
    <dbReference type="NCBI Taxonomy" id="1442369"/>
    <lineage>
        <taxon>Eukaryota</taxon>
        <taxon>Fungi</taxon>
        <taxon>Dikarya</taxon>
        <taxon>Ascomycota</taxon>
        <taxon>Pezizomycotina</taxon>
        <taxon>Eurotiomycetes</taxon>
        <taxon>Chaetothyriomycetidae</taxon>
        <taxon>Chaetothyriales</taxon>
        <taxon>Herpotrichiellaceae</taxon>
        <taxon>Rhinocladiella</taxon>
    </lineage>
</organism>
<dbReference type="AlphaFoldDB" id="A0A0D2IHI1"/>
<feature type="domain" description="Aminotransferase class V" evidence="2">
    <location>
        <begin position="61"/>
        <end position="252"/>
    </location>
</feature>
<protein>
    <recommendedName>
        <fullName evidence="2">Aminotransferase class V domain-containing protein</fullName>
    </recommendedName>
</protein>
<keyword evidence="1" id="KW-0663">Pyridoxal phosphate</keyword>
<dbReference type="STRING" id="1442369.A0A0D2IHI1"/>
<dbReference type="Proteomes" id="UP000053617">
    <property type="component" value="Unassembled WGS sequence"/>
</dbReference>
<dbReference type="VEuPathDB" id="FungiDB:Z518_06121"/>
<evidence type="ECO:0000259" key="2">
    <source>
        <dbReference type="Pfam" id="PF00266"/>
    </source>
</evidence>
<dbReference type="HOGENOM" id="CLU_003433_3_0_1"/>
<sequence>MGSSGKGTEFGHVFKSQFLFRPGYTNLNHGSFGTYPLSIRNTLREYQELAEEVPDQFMRYDFVHFLNESRNRIAQLLHVSPMECVFVQNATTGVNTVLRNLQYNDKDCIIYFDTIYGACEKTLFSIVETNPQLHLRKIRYLLPCAHSEIIDAVKQTIDQVLAEGLVPKVCVFDTITSVPAVRLPFESITNICKEHGIMSVIDGAHGVGQIALNLGEFSPDFFVSNCHKWLYTPRGCAVLYIPKRHQHLIRTTYPTSWGWAPIDSSPPRNPKKDIESSYFVNMFSYVGTADNCPYYCVPAAIDFRQNECGGEENIYNYIRAIAQQGADLLAKILGTKVMDIVDTSSEVNNGRRSCGLRDCAMANVLLPITIIDHDSNLQLTDPVIIQEKDIHTHVAWINKTLVKEYNVGTSIYAYNRSIWVRVSGQIYLELRDFEWFGGVVKEVLERVRSGESLKEKED</sequence>
<dbReference type="InterPro" id="IPR015424">
    <property type="entry name" value="PyrdxlP-dep_Trfase"/>
</dbReference>
<dbReference type="InterPro" id="IPR000192">
    <property type="entry name" value="Aminotrans_V_dom"/>
</dbReference>
<proteinExistence type="predicted"/>
<evidence type="ECO:0000313" key="4">
    <source>
        <dbReference type="Proteomes" id="UP000053617"/>
    </source>
</evidence>
<dbReference type="RefSeq" id="XP_013272385.1">
    <property type="nucleotide sequence ID" value="XM_013416931.1"/>
</dbReference>
<dbReference type="Pfam" id="PF00266">
    <property type="entry name" value="Aminotran_5"/>
    <property type="match status" value="1"/>
</dbReference>
<keyword evidence="4" id="KW-1185">Reference proteome</keyword>
<name>A0A0D2IHI1_9EURO</name>
<reference evidence="3 4" key="1">
    <citation type="submission" date="2015-01" db="EMBL/GenBank/DDBJ databases">
        <title>The Genome Sequence of Rhinocladiella mackenzie CBS 650.93.</title>
        <authorList>
            <consortium name="The Broad Institute Genomics Platform"/>
            <person name="Cuomo C."/>
            <person name="de Hoog S."/>
            <person name="Gorbushina A."/>
            <person name="Stielow B."/>
            <person name="Teixiera M."/>
            <person name="Abouelleil A."/>
            <person name="Chapman S.B."/>
            <person name="Priest M."/>
            <person name="Young S.K."/>
            <person name="Wortman J."/>
            <person name="Nusbaum C."/>
            <person name="Birren B."/>
        </authorList>
    </citation>
    <scope>NUCLEOTIDE SEQUENCE [LARGE SCALE GENOMIC DNA]</scope>
    <source>
        <strain evidence="3 4">CBS 650.93</strain>
    </source>
</reference>
<dbReference type="Gene3D" id="3.40.640.10">
    <property type="entry name" value="Type I PLP-dependent aspartate aminotransferase-like (Major domain)"/>
    <property type="match status" value="1"/>
</dbReference>
<dbReference type="EMBL" id="KN847478">
    <property type="protein sequence ID" value="KIX05249.1"/>
    <property type="molecule type" value="Genomic_DNA"/>
</dbReference>
<evidence type="ECO:0000256" key="1">
    <source>
        <dbReference type="ARBA" id="ARBA00022898"/>
    </source>
</evidence>
<dbReference type="GeneID" id="25294192"/>
<accession>A0A0D2IHI1</accession>
<dbReference type="InterPro" id="IPR015421">
    <property type="entry name" value="PyrdxlP-dep_Trfase_major"/>
</dbReference>
<evidence type="ECO:0000313" key="3">
    <source>
        <dbReference type="EMBL" id="KIX05249.1"/>
    </source>
</evidence>
<dbReference type="OrthoDB" id="5978656at2759"/>